<organism evidence="2 3">
    <name type="scientific">Colletotrichum spaethianum</name>
    <dbReference type="NCBI Taxonomy" id="700344"/>
    <lineage>
        <taxon>Eukaryota</taxon>
        <taxon>Fungi</taxon>
        <taxon>Dikarya</taxon>
        <taxon>Ascomycota</taxon>
        <taxon>Pezizomycotina</taxon>
        <taxon>Sordariomycetes</taxon>
        <taxon>Hypocreomycetidae</taxon>
        <taxon>Glomerellales</taxon>
        <taxon>Glomerellaceae</taxon>
        <taxon>Colletotrichum</taxon>
        <taxon>Colletotrichum spaethianum species complex</taxon>
    </lineage>
</organism>
<protein>
    <submittedName>
        <fullName evidence="2">Uncharacterized protein</fullName>
    </submittedName>
</protein>
<dbReference type="AlphaFoldDB" id="A0AA37UP84"/>
<proteinExistence type="predicted"/>
<reference evidence="2 3" key="1">
    <citation type="submission" date="2022-03" db="EMBL/GenBank/DDBJ databases">
        <title>Genome data of Colletotrichum spp.</title>
        <authorList>
            <person name="Utami Y.D."/>
            <person name="Hiruma K."/>
        </authorList>
    </citation>
    <scope>NUCLEOTIDE SEQUENCE [LARGE SCALE GENOMIC DNA]</scope>
    <source>
        <strain evidence="2 3">MAFF 239500</strain>
    </source>
</reference>
<dbReference type="PANTHER" id="PTHR48182:SF3">
    <property type="entry name" value="DUF676 DOMAIN-CONTAINING PROTEIN"/>
    <property type="match status" value="1"/>
</dbReference>
<dbReference type="Proteomes" id="UP001055115">
    <property type="component" value="Unassembled WGS sequence"/>
</dbReference>
<dbReference type="EMBL" id="BQXU01000035">
    <property type="protein sequence ID" value="GKT50175.1"/>
    <property type="molecule type" value="Genomic_DNA"/>
</dbReference>
<dbReference type="Gene3D" id="3.40.50.1820">
    <property type="entry name" value="alpha/beta hydrolase"/>
    <property type="match status" value="1"/>
</dbReference>
<accession>A0AA37UP84</accession>
<name>A0AA37UP84_9PEZI</name>
<dbReference type="PANTHER" id="PTHR48182">
    <property type="entry name" value="PROTEIN SERAC1"/>
    <property type="match status" value="1"/>
</dbReference>
<evidence type="ECO:0000313" key="3">
    <source>
        <dbReference type="Proteomes" id="UP001055115"/>
    </source>
</evidence>
<keyword evidence="3" id="KW-1185">Reference proteome</keyword>
<dbReference type="InterPro" id="IPR029058">
    <property type="entry name" value="AB_hydrolase_fold"/>
</dbReference>
<gene>
    <name evidence="2" type="ORF">ColSpa_10356</name>
</gene>
<dbReference type="SUPFAM" id="SSF53474">
    <property type="entry name" value="alpha/beta-Hydrolases"/>
    <property type="match status" value="1"/>
</dbReference>
<sequence>MLTQVISLAIATVVLYRCLPNKLAQLQFTSWFEPKPSSQERPAPHGATPQRQRRGVRVRKVYPIESDLETDIDIIAVHGLDTNSPDTWEDRSKGKPPVNWLADEGMLPQEVPRARIFTCDWPADLFRDPDVEENRIDELARLLLEGIFGRPQATDKQLRNRPILFIASCLGGIILMKALVMADKTYLPVQEATCGVIFLATPFSGTSFEKVAGWAEPGLRTWASLRGQGINQLLDWVNGDHFDLDELVRCFTTLYQKKAYKDPVPLERNHVRMNKFRGPKDLDPDYKLVADKIRRCLEEIQKGTPLERADA</sequence>
<dbReference type="RefSeq" id="XP_049132525.1">
    <property type="nucleotide sequence ID" value="XM_049276568.1"/>
</dbReference>
<dbReference type="GeneID" id="73331158"/>
<feature type="region of interest" description="Disordered" evidence="1">
    <location>
        <begin position="34"/>
        <end position="56"/>
    </location>
</feature>
<comment type="caution">
    <text evidence="2">The sequence shown here is derived from an EMBL/GenBank/DDBJ whole genome shotgun (WGS) entry which is preliminary data.</text>
</comment>
<evidence type="ECO:0000313" key="2">
    <source>
        <dbReference type="EMBL" id="GKT50175.1"/>
    </source>
</evidence>
<evidence type="ECO:0000256" key="1">
    <source>
        <dbReference type="SAM" id="MobiDB-lite"/>
    </source>
</evidence>
<dbReference type="InterPro" id="IPR052374">
    <property type="entry name" value="SERAC1"/>
</dbReference>